<dbReference type="AlphaFoldDB" id="A0A4Q9MAU2"/>
<gene>
    <name evidence="1" type="ORF">BD311DRAFT_766893</name>
</gene>
<reference evidence="1" key="1">
    <citation type="submission" date="2019-01" db="EMBL/GenBank/DDBJ databases">
        <title>Draft genome sequences of three monokaryotic isolates of the white-rot basidiomycete fungus Dichomitus squalens.</title>
        <authorList>
            <consortium name="DOE Joint Genome Institute"/>
            <person name="Lopez S.C."/>
            <person name="Andreopoulos B."/>
            <person name="Pangilinan J."/>
            <person name="Lipzen A."/>
            <person name="Riley R."/>
            <person name="Ahrendt S."/>
            <person name="Ng V."/>
            <person name="Barry K."/>
            <person name="Daum C."/>
            <person name="Grigoriev I.V."/>
            <person name="Hilden K.S."/>
            <person name="Makela M.R."/>
            <person name="de Vries R.P."/>
        </authorList>
    </citation>
    <scope>NUCLEOTIDE SEQUENCE [LARGE SCALE GENOMIC DNA]</scope>
    <source>
        <strain evidence="1">OM18370.1</strain>
    </source>
</reference>
<dbReference type="EMBL" id="ML143484">
    <property type="protein sequence ID" value="TBU24229.1"/>
    <property type="molecule type" value="Genomic_DNA"/>
</dbReference>
<name>A0A4Q9MAU2_9APHY</name>
<organism evidence="1">
    <name type="scientific">Dichomitus squalens</name>
    <dbReference type="NCBI Taxonomy" id="114155"/>
    <lineage>
        <taxon>Eukaryota</taxon>
        <taxon>Fungi</taxon>
        <taxon>Dikarya</taxon>
        <taxon>Basidiomycota</taxon>
        <taxon>Agaricomycotina</taxon>
        <taxon>Agaricomycetes</taxon>
        <taxon>Polyporales</taxon>
        <taxon>Polyporaceae</taxon>
        <taxon>Dichomitus</taxon>
    </lineage>
</organism>
<evidence type="ECO:0000313" key="1">
    <source>
        <dbReference type="EMBL" id="TBU24229.1"/>
    </source>
</evidence>
<protein>
    <submittedName>
        <fullName evidence="1">Uncharacterized protein</fullName>
    </submittedName>
</protein>
<dbReference type="Proteomes" id="UP000292957">
    <property type="component" value="Unassembled WGS sequence"/>
</dbReference>
<proteinExistence type="predicted"/>
<accession>A0A4Q9MAU2</accession>
<sequence>MAVSLASSNHALLRRTSKQGPKNRSLCRAARWGGSPSPLHCSLLRFVLASAARVATSSFETPRKVMSSSLEFELRRLCSAFRLVATAFVAVFSCARDPSSCRPRWSIWPIRRAKRSWSR</sequence>